<evidence type="ECO:0000313" key="1">
    <source>
        <dbReference type="EMBL" id="ANH51496.1"/>
    </source>
</evidence>
<evidence type="ECO:0000313" key="2">
    <source>
        <dbReference type="Proteomes" id="UP000222975"/>
    </source>
</evidence>
<name>A0A173GCV8_9CAUD</name>
<organism evidence="1 2">
    <name type="scientific">Erwinia phage vB_EamM_Simmy50</name>
    <dbReference type="NCBI Taxonomy" id="1815988"/>
    <lineage>
        <taxon>Viruses</taxon>
        <taxon>Duplodnaviria</taxon>
        <taxon>Heunggongvirae</taxon>
        <taxon>Uroviricota</taxon>
        <taxon>Caudoviricetes</taxon>
        <taxon>Chimalliviridae</taxon>
        <taxon>Agricanvirus</taxon>
        <taxon>Agricanvirus simmy50</taxon>
    </lineage>
</organism>
<dbReference type="Proteomes" id="UP000222975">
    <property type="component" value="Segment"/>
</dbReference>
<reference evidence="2" key="1">
    <citation type="submission" date="2016-03" db="EMBL/GenBank/DDBJ databases">
        <authorList>
            <person name="Sharma R."/>
            <person name="Simister A.R."/>
            <person name="Berg J.A."/>
            <person name="Jensen G.L."/>
            <person name="Keele B.R."/>
            <person name="Ward M.E.H."/>
            <person name="Breakwell D.P."/>
            <person name="Hope S."/>
            <person name="Grose J.H."/>
        </authorList>
    </citation>
    <scope>NUCLEOTIDE SEQUENCE [LARGE SCALE GENOMIC DNA]</scope>
</reference>
<sequence length="159" mass="16968">MSEITVKVVGPIQAGKTAIASLLDNALRANGITAKIQSDSALSYLREAKNHVPTNVSVTIIDGTTDGVREFGNSDDVIPIRGRIMGIEVQPVKYTPAEATVVALADANAFAVYRREWLNNASLAVWVGDFHVESDAIDCANTLAEKYGTAADFLYKAGL</sequence>
<accession>A0A173GCV8</accession>
<proteinExistence type="predicted"/>
<keyword evidence="2" id="KW-1185">Reference proteome</keyword>
<gene>
    <name evidence="1" type="ORF">SIMMY50_34</name>
</gene>
<dbReference type="EMBL" id="KU886223">
    <property type="protein sequence ID" value="ANH51496.1"/>
    <property type="molecule type" value="Genomic_DNA"/>
</dbReference>
<protein>
    <submittedName>
        <fullName evidence="1">Uncharacterized protein</fullName>
    </submittedName>
</protein>